<dbReference type="Proteomes" id="UP000291269">
    <property type="component" value="Unassembled WGS sequence"/>
</dbReference>
<accession>A0A4Q2K848</accession>
<dbReference type="EMBL" id="SDOZ01000004">
    <property type="protein sequence ID" value="RXZ58084.1"/>
    <property type="molecule type" value="Genomic_DNA"/>
</dbReference>
<dbReference type="AlphaFoldDB" id="A0A4Q2K848"/>
<keyword evidence="1" id="KW-0472">Membrane</keyword>
<organism evidence="3 4">
    <name type="scientific">Candidatus Borkfalkia ceftriaxoniphila</name>
    <dbReference type="NCBI Taxonomy" id="2508949"/>
    <lineage>
        <taxon>Bacteria</taxon>
        <taxon>Bacillati</taxon>
        <taxon>Bacillota</taxon>
        <taxon>Clostridia</taxon>
        <taxon>Christensenellales</taxon>
        <taxon>Christensenellaceae</taxon>
        <taxon>Candidatus Borkfalkia</taxon>
    </lineage>
</organism>
<dbReference type="RefSeq" id="WP_129227048.1">
    <property type="nucleotide sequence ID" value="NZ_SDOZ01000004.1"/>
</dbReference>
<feature type="transmembrane region" description="Helical" evidence="1">
    <location>
        <begin position="122"/>
        <end position="143"/>
    </location>
</feature>
<evidence type="ECO:0000259" key="2">
    <source>
        <dbReference type="Pfam" id="PF07670"/>
    </source>
</evidence>
<comment type="caution">
    <text evidence="3">The sequence shown here is derived from an EMBL/GenBank/DDBJ whole genome shotgun (WGS) entry which is preliminary data.</text>
</comment>
<gene>
    <name evidence="3" type="ORF">ESZ91_10535</name>
</gene>
<feature type="transmembrane region" description="Helical" evidence="1">
    <location>
        <begin position="190"/>
        <end position="215"/>
    </location>
</feature>
<reference evidence="3 4" key="1">
    <citation type="journal article" date="2019" name="Gut">
        <title>Antibiotics-induced monodominance of a novel gut bacterial order.</title>
        <authorList>
            <person name="Hildebrand F."/>
            <person name="Moitinho-Silva L."/>
            <person name="Blasche S."/>
            <person name="Jahn M.T."/>
            <person name="Gossmann T.I."/>
            <person name="Heuerta-Cepas J."/>
            <person name="Hercog R."/>
            <person name="Luetge M."/>
            <person name="Bahram M."/>
            <person name="Pryszlak A."/>
            <person name="Alves R.J."/>
            <person name="Waszak S.M."/>
            <person name="Zhu A."/>
            <person name="Ye L."/>
            <person name="Costea P.I."/>
            <person name="Aalvink S."/>
            <person name="Belzer C."/>
            <person name="Forslund S.K."/>
            <person name="Sunagawa S."/>
            <person name="Hentschel U."/>
            <person name="Merten C."/>
            <person name="Patil K.R."/>
            <person name="Benes V."/>
            <person name="Bork P."/>
        </authorList>
    </citation>
    <scope>NUCLEOTIDE SEQUENCE [LARGE SCALE GENOMIC DNA]</scope>
    <source>
        <strain evidence="3 4">HDS1380</strain>
    </source>
</reference>
<evidence type="ECO:0000256" key="1">
    <source>
        <dbReference type="SAM" id="Phobius"/>
    </source>
</evidence>
<feature type="domain" description="Nucleoside transporter/FeoB GTPase Gate" evidence="2">
    <location>
        <begin position="45"/>
        <end position="137"/>
    </location>
</feature>
<name>A0A4Q2K848_9FIRM</name>
<feature type="transmembrane region" description="Helical" evidence="1">
    <location>
        <begin position="41"/>
        <end position="64"/>
    </location>
</feature>
<feature type="transmembrane region" description="Helical" evidence="1">
    <location>
        <begin position="272"/>
        <end position="293"/>
    </location>
</feature>
<feature type="transmembrane region" description="Helical" evidence="1">
    <location>
        <begin position="85"/>
        <end position="102"/>
    </location>
</feature>
<keyword evidence="1" id="KW-0812">Transmembrane</keyword>
<feature type="transmembrane region" description="Helical" evidence="1">
    <location>
        <begin position="305"/>
        <end position="326"/>
    </location>
</feature>
<evidence type="ECO:0000313" key="4">
    <source>
        <dbReference type="Proteomes" id="UP000291269"/>
    </source>
</evidence>
<keyword evidence="1" id="KW-1133">Transmembrane helix</keyword>
<sequence>MTKSKKILYASLSAAILAIIVLLAMFPERYAKCCLSGLELWLYFVLPSLFPFFVLTALLTKLGVAERASRVLSPLCEKAFKMPGIASYCFAMSALSGYPVGSRMLADLRENGLITDAQATRMSPLCSTSGPLFVIASVGAAMFHSQKIGLILFCSHIFAVVLVCLVFSAFTKKQPAAQPPQRRLVAADNILYESVYGAVTSILVVGAFIAVFYILAQILSDFYLLLPAESLFSLVLSPFDKSGQLAAAFTQGLIEATHGCKLLAQNPGMLSVSLAAFVITFGGVSILAQQICYFKKAGVKLKYFLPVKIIQAFTAFALCLLFCFLFQ</sequence>
<dbReference type="Pfam" id="PF07670">
    <property type="entry name" value="Gate"/>
    <property type="match status" value="1"/>
</dbReference>
<dbReference type="OrthoDB" id="1645614at2"/>
<feature type="transmembrane region" description="Helical" evidence="1">
    <location>
        <begin position="150"/>
        <end position="170"/>
    </location>
</feature>
<proteinExistence type="predicted"/>
<evidence type="ECO:0000313" key="3">
    <source>
        <dbReference type="EMBL" id="RXZ58084.1"/>
    </source>
</evidence>
<keyword evidence="4" id="KW-1185">Reference proteome</keyword>
<dbReference type="InterPro" id="IPR011642">
    <property type="entry name" value="Gate_dom"/>
</dbReference>
<protein>
    <recommendedName>
        <fullName evidence="2">Nucleoside transporter/FeoB GTPase Gate domain-containing protein</fullName>
    </recommendedName>
</protein>